<dbReference type="RefSeq" id="WP_245967532.1">
    <property type="nucleotide sequence ID" value="NZ_BEVZ01000003.1"/>
</dbReference>
<evidence type="ECO:0000259" key="3">
    <source>
        <dbReference type="Pfam" id="PF13581"/>
    </source>
</evidence>
<keyword evidence="1" id="KW-0723">Serine/threonine-protein kinase</keyword>
<dbReference type="PANTHER" id="PTHR35526">
    <property type="entry name" value="ANTI-SIGMA-F FACTOR RSBW-RELATED"/>
    <property type="match status" value="1"/>
</dbReference>
<keyword evidence="1" id="KW-0418">Kinase</keyword>
<comment type="caution">
    <text evidence="4">The sequence shown here is derived from an EMBL/GenBank/DDBJ whole genome shotgun (WGS) entry which is preliminary data.</text>
</comment>
<dbReference type="Gene3D" id="3.30.565.10">
    <property type="entry name" value="Histidine kinase-like ATPase, C-terminal domain"/>
    <property type="match status" value="1"/>
</dbReference>
<evidence type="ECO:0000256" key="1">
    <source>
        <dbReference type="ARBA" id="ARBA00022527"/>
    </source>
</evidence>
<dbReference type="SUPFAM" id="SSF55874">
    <property type="entry name" value="ATPase domain of HSP90 chaperone/DNA topoisomerase II/histidine kinase"/>
    <property type="match status" value="1"/>
</dbReference>
<feature type="compositionally biased region" description="Acidic residues" evidence="2">
    <location>
        <begin position="142"/>
        <end position="152"/>
    </location>
</feature>
<feature type="region of interest" description="Disordered" evidence="2">
    <location>
        <begin position="137"/>
        <end position="173"/>
    </location>
</feature>
<feature type="domain" description="Histidine kinase/HSP90-like ATPase" evidence="3">
    <location>
        <begin position="15"/>
        <end position="128"/>
    </location>
</feature>
<keyword evidence="4" id="KW-0067">ATP-binding</keyword>
<dbReference type="CDD" id="cd16936">
    <property type="entry name" value="HATPase_RsbW-like"/>
    <property type="match status" value="1"/>
</dbReference>
<dbReference type="InterPro" id="IPR036890">
    <property type="entry name" value="HATPase_C_sf"/>
</dbReference>
<accession>A0ABV2YBB0</accession>
<dbReference type="InterPro" id="IPR050267">
    <property type="entry name" value="Anti-sigma-factor_SerPK"/>
</dbReference>
<reference evidence="4 5" key="1">
    <citation type="submission" date="2024-06" db="EMBL/GenBank/DDBJ databases">
        <title>The Natural Products Discovery Center: Release of the First 8490 Sequenced Strains for Exploring Actinobacteria Biosynthetic Diversity.</title>
        <authorList>
            <person name="Kalkreuter E."/>
            <person name="Kautsar S.A."/>
            <person name="Yang D."/>
            <person name="Bader C.D."/>
            <person name="Teijaro C.N."/>
            <person name="Fluegel L."/>
            <person name="Davis C.M."/>
            <person name="Simpson J.R."/>
            <person name="Lauterbach L."/>
            <person name="Steele A.D."/>
            <person name="Gui C."/>
            <person name="Meng S."/>
            <person name="Li G."/>
            <person name="Viehrig K."/>
            <person name="Ye F."/>
            <person name="Su P."/>
            <person name="Kiefer A.F."/>
            <person name="Nichols A."/>
            <person name="Cepeda A.J."/>
            <person name="Yan W."/>
            <person name="Fan B."/>
            <person name="Jiang Y."/>
            <person name="Adhikari A."/>
            <person name="Zheng C.-J."/>
            <person name="Schuster L."/>
            <person name="Cowan T.M."/>
            <person name="Smanski M.J."/>
            <person name="Chevrette M.G."/>
            <person name="De Carvalho L.P.S."/>
            <person name="Shen B."/>
        </authorList>
    </citation>
    <scope>NUCLEOTIDE SEQUENCE [LARGE SCALE GENOMIC DNA]</scope>
    <source>
        <strain evidence="4 5">NPDC038104</strain>
    </source>
</reference>
<keyword evidence="1" id="KW-0808">Transferase</keyword>
<evidence type="ECO:0000256" key="2">
    <source>
        <dbReference type="SAM" id="MobiDB-lite"/>
    </source>
</evidence>
<sequence length="173" mass="18728">MAGPTAERRFRVQLPAHPSTPARARRLARGELAGWRITEDAYDTALLVISELVTNAVVHTGGQRVVCEVRRVPGALRITVRDEGCAAEEVQVRPPDPEREHGRGLLLVDAMCRAWGAQRHDAGMLVWAEVAHLDLGWGAPPEPEDDADGECETESRAAALPRADGTGTGAEWV</sequence>
<protein>
    <submittedName>
        <fullName evidence="4">ATP-binding protein</fullName>
    </submittedName>
</protein>
<dbReference type="Proteomes" id="UP001550850">
    <property type="component" value="Unassembled WGS sequence"/>
</dbReference>
<keyword evidence="4" id="KW-0547">Nucleotide-binding</keyword>
<keyword evidence="5" id="KW-1185">Reference proteome</keyword>
<dbReference type="PANTHER" id="PTHR35526:SF3">
    <property type="entry name" value="ANTI-SIGMA-F FACTOR RSBW"/>
    <property type="match status" value="1"/>
</dbReference>
<organism evidence="4 5">
    <name type="scientific">Streptomyces fragilis</name>
    <dbReference type="NCBI Taxonomy" id="67301"/>
    <lineage>
        <taxon>Bacteria</taxon>
        <taxon>Bacillati</taxon>
        <taxon>Actinomycetota</taxon>
        <taxon>Actinomycetes</taxon>
        <taxon>Kitasatosporales</taxon>
        <taxon>Streptomycetaceae</taxon>
        <taxon>Streptomyces</taxon>
    </lineage>
</organism>
<name>A0ABV2YBB0_9ACTN</name>
<dbReference type="InterPro" id="IPR003594">
    <property type="entry name" value="HATPase_dom"/>
</dbReference>
<evidence type="ECO:0000313" key="4">
    <source>
        <dbReference type="EMBL" id="MEU3553018.1"/>
    </source>
</evidence>
<proteinExistence type="predicted"/>
<dbReference type="Pfam" id="PF13581">
    <property type="entry name" value="HATPase_c_2"/>
    <property type="match status" value="1"/>
</dbReference>
<gene>
    <name evidence="4" type="ORF">AB0E65_02075</name>
</gene>
<dbReference type="EMBL" id="JBEZUR010000002">
    <property type="protein sequence ID" value="MEU3553018.1"/>
    <property type="molecule type" value="Genomic_DNA"/>
</dbReference>
<evidence type="ECO:0000313" key="5">
    <source>
        <dbReference type="Proteomes" id="UP001550850"/>
    </source>
</evidence>
<dbReference type="GO" id="GO:0005524">
    <property type="term" value="F:ATP binding"/>
    <property type="evidence" value="ECO:0007669"/>
    <property type="project" value="UniProtKB-KW"/>
</dbReference>